<dbReference type="InterPro" id="IPR032466">
    <property type="entry name" value="Metal_Hydrolase"/>
</dbReference>
<dbReference type="KEGG" id="nga:Ngar_c32630"/>
<evidence type="ECO:0000259" key="1">
    <source>
        <dbReference type="Pfam" id="PF01979"/>
    </source>
</evidence>
<dbReference type="Proteomes" id="UP000008037">
    <property type="component" value="Chromosome"/>
</dbReference>
<keyword evidence="2" id="KW-0378">Hydrolase</keyword>
<reference evidence="2 3" key="1">
    <citation type="journal article" date="2012" name="Environ. Microbiol.">
        <title>The genome of the ammonia-oxidizing Candidatus Nitrososphaera gargensis: insights into metabolic versatility and environmental adaptations.</title>
        <authorList>
            <person name="Spang A."/>
            <person name="Poehlein A."/>
            <person name="Offre P."/>
            <person name="Zumbragel S."/>
            <person name="Haider S."/>
            <person name="Rychlik N."/>
            <person name="Nowka B."/>
            <person name="Schmeisser C."/>
            <person name="Lebedeva E.V."/>
            <person name="Rattei T."/>
            <person name="Bohm C."/>
            <person name="Schmid M."/>
            <person name="Galushko A."/>
            <person name="Hatzenpichler R."/>
            <person name="Weinmaier T."/>
            <person name="Daniel R."/>
            <person name="Schleper C."/>
            <person name="Spieck E."/>
            <person name="Streit W."/>
            <person name="Wagner M."/>
        </authorList>
    </citation>
    <scope>NUCLEOTIDE SEQUENCE [LARGE SCALE GENOMIC DNA]</scope>
    <source>
        <strain evidence="3">Ga9.2</strain>
    </source>
</reference>
<dbReference type="InParanoid" id="K0IL67"/>
<gene>
    <name evidence="2" type="ordered locus">Ngar_c32630</name>
</gene>
<dbReference type="STRING" id="1237085.Ngar_c32630"/>
<dbReference type="PANTHER" id="PTHR43794">
    <property type="entry name" value="AMINOHYDROLASE SSNA-RELATED"/>
    <property type="match status" value="1"/>
</dbReference>
<evidence type="ECO:0000313" key="3">
    <source>
        <dbReference type="Proteomes" id="UP000008037"/>
    </source>
</evidence>
<evidence type="ECO:0000313" key="2">
    <source>
        <dbReference type="EMBL" id="AFU60178.1"/>
    </source>
</evidence>
<dbReference type="HOGENOM" id="CLU_012358_1_0_2"/>
<dbReference type="OrthoDB" id="42910at2157"/>
<dbReference type="SUPFAM" id="SSF51556">
    <property type="entry name" value="Metallo-dependent hydrolases"/>
    <property type="match status" value="1"/>
</dbReference>
<dbReference type="AlphaFoldDB" id="K0IL67"/>
<dbReference type="Pfam" id="PF01979">
    <property type="entry name" value="Amidohydro_1"/>
    <property type="match status" value="1"/>
</dbReference>
<dbReference type="InterPro" id="IPR011059">
    <property type="entry name" value="Metal-dep_hydrolase_composite"/>
</dbReference>
<dbReference type="SUPFAM" id="SSF51338">
    <property type="entry name" value="Composite domain of metallo-dependent hydrolases"/>
    <property type="match status" value="1"/>
</dbReference>
<accession>K0IL67</accession>
<dbReference type="Gene3D" id="3.20.20.140">
    <property type="entry name" value="Metal-dependent hydrolases"/>
    <property type="match status" value="1"/>
</dbReference>
<sequence length="399" mass="43239">MSLVITNASLLLGKELDYVEKGYVEIKDGRIKSAAAGSYRGPGRKKLDASGFLVIPGFINAHTHIADSIGKDIAAGHRLNARVHPVFGAKKKILQKSQPEHLKAFIRNSAISMMKKGIIAFADFREDGPGGVKLLRDAIADLPVKCVALGRANYYSNPKDVAGLPPEAIGQTQQVLEIADGLGISGANENTDMALSQYRQLAGEKLVAIHAAESKETVEFSKAHTGRSEVARVMDHLKPDFIVHMANATEDEISVTAKNRTGIVVCPRANGVLGAGMPRVALMLRHGCLVAIGTDNVMLNSPDILRELDYIWKASRATEGEEMIEPRQLLKMATVNAAQILRLNSGCIEAGRAADLIFVDKKHVDLYPMHDPYAAVVHRLSQNSIRAVMIDGRFVEAIN</sequence>
<name>K0IL67_NITGG</name>
<feature type="domain" description="Amidohydrolase-related" evidence="1">
    <location>
        <begin position="53"/>
        <end position="395"/>
    </location>
</feature>
<dbReference type="Gene3D" id="2.30.40.10">
    <property type="entry name" value="Urease, subunit C, domain 1"/>
    <property type="match status" value="1"/>
</dbReference>
<dbReference type="InterPro" id="IPR050287">
    <property type="entry name" value="MTA/SAH_deaminase"/>
</dbReference>
<protein>
    <submittedName>
        <fullName evidence="2">Putative amidohydrolase</fullName>
    </submittedName>
</protein>
<dbReference type="GO" id="GO:0016810">
    <property type="term" value="F:hydrolase activity, acting on carbon-nitrogen (but not peptide) bonds"/>
    <property type="evidence" value="ECO:0007669"/>
    <property type="project" value="InterPro"/>
</dbReference>
<dbReference type="InterPro" id="IPR006680">
    <property type="entry name" value="Amidohydro-rel"/>
</dbReference>
<dbReference type="PANTHER" id="PTHR43794:SF5">
    <property type="entry name" value="CHLOROHYDROLASE FAMILY PROTEIN"/>
    <property type="match status" value="1"/>
</dbReference>
<dbReference type="RefSeq" id="WP_015020711.1">
    <property type="nucleotide sequence ID" value="NC_018719.1"/>
</dbReference>
<dbReference type="EMBL" id="CP002408">
    <property type="protein sequence ID" value="AFU60178.1"/>
    <property type="molecule type" value="Genomic_DNA"/>
</dbReference>
<proteinExistence type="predicted"/>
<keyword evidence="3" id="KW-1185">Reference proteome</keyword>
<dbReference type="GeneID" id="13797073"/>
<organism evidence="2 3">
    <name type="scientific">Nitrososphaera gargensis (strain Ga9.2)</name>
    <dbReference type="NCBI Taxonomy" id="1237085"/>
    <lineage>
        <taxon>Archaea</taxon>
        <taxon>Nitrososphaerota</taxon>
        <taxon>Nitrososphaeria</taxon>
        <taxon>Nitrososphaerales</taxon>
        <taxon>Nitrososphaeraceae</taxon>
        <taxon>Nitrososphaera</taxon>
    </lineage>
</organism>
<dbReference type="NCBIfam" id="NF005552">
    <property type="entry name" value="PRK07213.1"/>
    <property type="match status" value="1"/>
</dbReference>
<dbReference type="BioCyc" id="CNIT1237085:G1324-3263-MONOMER"/>